<evidence type="ECO:0000313" key="5">
    <source>
        <dbReference type="Proteomes" id="UP001060018"/>
    </source>
</evidence>
<dbReference type="InterPro" id="IPR016181">
    <property type="entry name" value="Acyl_CoA_acyltransferase"/>
</dbReference>
<name>A0AA94XRV8_9MICC</name>
<proteinExistence type="predicted"/>
<dbReference type="InterPro" id="IPR000182">
    <property type="entry name" value="GNAT_dom"/>
</dbReference>
<evidence type="ECO:0000256" key="1">
    <source>
        <dbReference type="ARBA" id="ARBA00022679"/>
    </source>
</evidence>
<reference evidence="4" key="1">
    <citation type="journal article" date="2022" name="Pest Manag. Sci.">
        <title>Glutamicibacter halophytocola-mediated host fitness of potato tuber moth on Solanaceae crops.</title>
        <authorList>
            <person name="Wang W."/>
            <person name="Xiao G."/>
            <person name="Du G."/>
            <person name="Chang L."/>
            <person name="Yang Y."/>
            <person name="Ye J."/>
            <person name="Chen B."/>
        </authorList>
    </citation>
    <scope>NUCLEOTIDE SEQUENCE</scope>
    <source>
        <strain evidence="4">S2</strain>
    </source>
</reference>
<organism evidence="4 5">
    <name type="scientific">Glutamicibacter halophytocola</name>
    <dbReference type="NCBI Taxonomy" id="1933880"/>
    <lineage>
        <taxon>Bacteria</taxon>
        <taxon>Bacillati</taxon>
        <taxon>Actinomycetota</taxon>
        <taxon>Actinomycetes</taxon>
        <taxon>Micrococcales</taxon>
        <taxon>Micrococcaceae</taxon>
        <taxon>Glutamicibacter</taxon>
    </lineage>
</organism>
<sequence>MEIQITVMAESHWQDVSRIYRQGIATGLATFESQIPTRESFLGGKIPALSLVAVDLEGHVLGWAAAAPVSARHAYRGVIEHSIYVDPNSAGQGIGRALLEELIGKAAAQGYWMLQSAIIAQNEASRNLHVKLGFREVGFRERIAQVAAGPLAGQWMDTCLYELRL</sequence>
<dbReference type="Gene3D" id="3.40.630.30">
    <property type="match status" value="1"/>
</dbReference>
<feature type="domain" description="N-acetyltransferase" evidence="3">
    <location>
        <begin position="3"/>
        <end position="165"/>
    </location>
</feature>
<dbReference type="EMBL" id="CP102487">
    <property type="protein sequence ID" value="UUX58773.1"/>
    <property type="molecule type" value="Genomic_DNA"/>
</dbReference>
<evidence type="ECO:0000259" key="3">
    <source>
        <dbReference type="PROSITE" id="PS51186"/>
    </source>
</evidence>
<dbReference type="SUPFAM" id="SSF55729">
    <property type="entry name" value="Acyl-CoA N-acyltransferases (Nat)"/>
    <property type="match status" value="1"/>
</dbReference>
<protein>
    <submittedName>
        <fullName evidence="4">GNAT family N-acetyltransferase</fullName>
    </submittedName>
</protein>
<dbReference type="RefSeq" id="WP_257745624.1">
    <property type="nucleotide sequence ID" value="NZ_CP102487.1"/>
</dbReference>
<dbReference type="PANTHER" id="PTHR43072">
    <property type="entry name" value="N-ACETYLTRANSFERASE"/>
    <property type="match status" value="1"/>
</dbReference>
<dbReference type="Pfam" id="PF00583">
    <property type="entry name" value="Acetyltransf_1"/>
    <property type="match status" value="1"/>
</dbReference>
<evidence type="ECO:0000313" key="4">
    <source>
        <dbReference type="EMBL" id="UUX58773.1"/>
    </source>
</evidence>
<dbReference type="Proteomes" id="UP001060018">
    <property type="component" value="Chromosome"/>
</dbReference>
<dbReference type="PANTHER" id="PTHR43072:SF23">
    <property type="entry name" value="UPF0039 PROTEIN C11D3.02C"/>
    <property type="match status" value="1"/>
</dbReference>
<dbReference type="PROSITE" id="PS51186">
    <property type="entry name" value="GNAT"/>
    <property type="match status" value="1"/>
</dbReference>
<gene>
    <name evidence="4" type="ORF">NUH22_16005</name>
</gene>
<dbReference type="GO" id="GO:0016747">
    <property type="term" value="F:acyltransferase activity, transferring groups other than amino-acyl groups"/>
    <property type="evidence" value="ECO:0007669"/>
    <property type="project" value="InterPro"/>
</dbReference>
<keyword evidence="2" id="KW-0012">Acyltransferase</keyword>
<accession>A0AA94XRV8</accession>
<dbReference type="AlphaFoldDB" id="A0AA94XRV8"/>
<keyword evidence="1" id="KW-0808">Transferase</keyword>
<evidence type="ECO:0000256" key="2">
    <source>
        <dbReference type="ARBA" id="ARBA00023315"/>
    </source>
</evidence>
<dbReference type="CDD" id="cd04301">
    <property type="entry name" value="NAT_SF"/>
    <property type="match status" value="1"/>
</dbReference>